<gene>
    <name evidence="1" type="primary">Erv31_6</name>
    <name evidence="1" type="ORF">NOTCIN_R14941</name>
</gene>
<name>A0A7K6VX44_9PASS</name>
<organism evidence="1 2">
    <name type="scientific">Notiomystis cincta</name>
    <dbReference type="NCBI Taxonomy" id="366454"/>
    <lineage>
        <taxon>Eukaryota</taxon>
        <taxon>Metazoa</taxon>
        <taxon>Chordata</taxon>
        <taxon>Craniata</taxon>
        <taxon>Vertebrata</taxon>
        <taxon>Euteleostomi</taxon>
        <taxon>Archelosauria</taxon>
        <taxon>Archosauria</taxon>
        <taxon>Dinosauria</taxon>
        <taxon>Saurischia</taxon>
        <taxon>Theropoda</taxon>
        <taxon>Coelurosauria</taxon>
        <taxon>Aves</taxon>
        <taxon>Neognathae</taxon>
        <taxon>Neoaves</taxon>
        <taxon>Telluraves</taxon>
        <taxon>Australaves</taxon>
        <taxon>Passeriformes</taxon>
        <taxon>Notiomystidae</taxon>
        <taxon>Notiomystis</taxon>
    </lineage>
</organism>
<feature type="non-terminal residue" evidence="1">
    <location>
        <position position="88"/>
    </location>
</feature>
<dbReference type="Proteomes" id="UP000579558">
    <property type="component" value="Unassembled WGS sequence"/>
</dbReference>
<dbReference type="PANTHER" id="PTHR10424">
    <property type="entry name" value="VIRAL ENVELOPE PROTEIN"/>
    <property type="match status" value="1"/>
</dbReference>
<dbReference type="OrthoDB" id="9950230at2759"/>
<dbReference type="EMBL" id="VZRX01032406">
    <property type="protein sequence ID" value="NWX38645.1"/>
    <property type="molecule type" value="Genomic_DNA"/>
</dbReference>
<keyword evidence="2" id="KW-1185">Reference proteome</keyword>
<proteinExistence type="predicted"/>
<reference evidence="1 2" key="1">
    <citation type="submission" date="2019-09" db="EMBL/GenBank/DDBJ databases">
        <title>Bird 10,000 Genomes (B10K) Project - Family phase.</title>
        <authorList>
            <person name="Zhang G."/>
        </authorList>
    </citation>
    <scope>NUCLEOTIDE SEQUENCE [LARGE SCALE GENOMIC DNA]</scope>
    <source>
        <strain evidence="1">B10K-DU-029-75</strain>
    </source>
</reference>
<dbReference type="AlphaFoldDB" id="A0A7K6VX44"/>
<sequence length="88" mass="9859">HPTEKLYQCYGPGKNPYVAIREVSNFWKQIKSRDPSFWIAPQGLFWLCHKKAYSALPANWKGSCALGLIQPGFFLLPEGEGGHLGTPL</sequence>
<protein>
    <submittedName>
        <fullName evidence="1">ENR1 protein</fullName>
    </submittedName>
</protein>
<dbReference type="InterPro" id="IPR018154">
    <property type="entry name" value="TLV/ENV_coat_polyprotein"/>
</dbReference>
<accession>A0A7K6VX44</accession>
<dbReference type="PANTHER" id="PTHR10424:SF68">
    <property type="entry name" value="ENDOGENOUS RETROVIRUS GROUP 3 MEMBER 1 ENV POLYPROTEIN"/>
    <property type="match status" value="1"/>
</dbReference>
<comment type="caution">
    <text evidence="1">The sequence shown here is derived from an EMBL/GenBank/DDBJ whole genome shotgun (WGS) entry which is preliminary data.</text>
</comment>
<feature type="non-terminal residue" evidence="1">
    <location>
        <position position="1"/>
    </location>
</feature>
<evidence type="ECO:0000313" key="1">
    <source>
        <dbReference type="EMBL" id="NWX38645.1"/>
    </source>
</evidence>
<evidence type="ECO:0000313" key="2">
    <source>
        <dbReference type="Proteomes" id="UP000579558"/>
    </source>
</evidence>